<sequence length="157" mass="17512">MENKISFTLTDEEKTQVNDAIKVLEDILEPKLETLIPDDKRDLPKMGDKTVSFVEKSLGYGQTYPEFVPGFVDINEAQIDLDSVKTLRQFLTPLSRITNEIDDTMVLAGSEAYASSRVIYKVLKNAAAMGQPGAAEAVEELKKRFPGTRKKETPAEE</sequence>
<name>A0A2V3ZUZ6_9BACT</name>
<proteinExistence type="predicted"/>
<organism evidence="1 2">
    <name type="scientific">Marinifilum breve</name>
    <dbReference type="NCBI Taxonomy" id="2184082"/>
    <lineage>
        <taxon>Bacteria</taxon>
        <taxon>Pseudomonadati</taxon>
        <taxon>Bacteroidota</taxon>
        <taxon>Bacteroidia</taxon>
        <taxon>Marinilabiliales</taxon>
        <taxon>Marinifilaceae</taxon>
    </lineage>
</organism>
<dbReference type="EMBL" id="QFLI01000007">
    <property type="protein sequence ID" value="PXX98886.1"/>
    <property type="molecule type" value="Genomic_DNA"/>
</dbReference>
<protein>
    <submittedName>
        <fullName evidence="1">Uncharacterized protein</fullName>
    </submittedName>
</protein>
<accession>A0A2V3ZUZ6</accession>
<reference evidence="1 2" key="1">
    <citation type="submission" date="2018-05" db="EMBL/GenBank/DDBJ databases">
        <title>Marinifilum breve JC075T sp. nov., a marine bacterium isolated from Yongle Blue Hole in the South China Sea.</title>
        <authorList>
            <person name="Fu T."/>
        </authorList>
    </citation>
    <scope>NUCLEOTIDE SEQUENCE [LARGE SCALE GENOMIC DNA]</scope>
    <source>
        <strain evidence="1 2">JC075</strain>
    </source>
</reference>
<dbReference type="RefSeq" id="WP_110361777.1">
    <property type="nucleotide sequence ID" value="NZ_QFLI01000007.1"/>
</dbReference>
<dbReference type="OrthoDB" id="5952844at2"/>
<evidence type="ECO:0000313" key="2">
    <source>
        <dbReference type="Proteomes" id="UP000248079"/>
    </source>
</evidence>
<comment type="caution">
    <text evidence="1">The sequence shown here is derived from an EMBL/GenBank/DDBJ whole genome shotgun (WGS) entry which is preliminary data.</text>
</comment>
<evidence type="ECO:0000313" key="1">
    <source>
        <dbReference type="EMBL" id="PXX98886.1"/>
    </source>
</evidence>
<dbReference type="AlphaFoldDB" id="A0A2V3ZUZ6"/>
<gene>
    <name evidence="1" type="ORF">DF185_16050</name>
</gene>
<dbReference type="Proteomes" id="UP000248079">
    <property type="component" value="Unassembled WGS sequence"/>
</dbReference>
<keyword evidence="2" id="KW-1185">Reference proteome</keyword>